<protein>
    <recommendedName>
        <fullName evidence="3">Urease accessory protein UreF</fullName>
    </recommendedName>
</protein>
<reference evidence="4 5" key="1">
    <citation type="journal article" date="2011" name="J. Bacteriol.">
        <title>Complete genome sequence of the industrial strain Ketogulonicigenium vulgare WSH-001.</title>
        <authorList>
            <person name="Liu L."/>
            <person name="Li Y."/>
            <person name="Zhang J."/>
            <person name="Zhou Z."/>
            <person name="Liu J."/>
            <person name="Li X."/>
            <person name="Zhou J."/>
            <person name="Du G."/>
            <person name="Wang L."/>
            <person name="Chen J."/>
        </authorList>
    </citation>
    <scope>NUCLEOTIDE SEQUENCE [LARGE SCALE GENOMIC DNA]</scope>
    <source>
        <strain evidence="4 5">WSH-001</strain>
    </source>
</reference>
<gene>
    <name evidence="3 4" type="primary">ureF</name>
    <name evidence="4" type="ordered locus">KVU_0407</name>
</gene>
<name>F9Y9Z4_KETVW</name>
<keyword evidence="1 3" id="KW-0996">Nickel insertion</keyword>
<evidence type="ECO:0000256" key="2">
    <source>
        <dbReference type="ARBA" id="ARBA00023186"/>
    </source>
</evidence>
<evidence type="ECO:0000256" key="1">
    <source>
        <dbReference type="ARBA" id="ARBA00022988"/>
    </source>
</evidence>
<accession>F9Y9Z4</accession>
<dbReference type="OrthoDB" id="9798772at2"/>
<dbReference type="HOGENOM" id="CLU_049215_2_0_5"/>
<organism evidence="4 5">
    <name type="scientific">Ketogulonicigenium vulgare (strain WSH-001)</name>
    <dbReference type="NCBI Taxonomy" id="759362"/>
    <lineage>
        <taxon>Bacteria</taxon>
        <taxon>Pseudomonadati</taxon>
        <taxon>Pseudomonadota</taxon>
        <taxon>Alphaproteobacteria</taxon>
        <taxon>Rhodobacterales</taxon>
        <taxon>Roseobacteraceae</taxon>
        <taxon>Ketogulonicigenium</taxon>
    </lineage>
</organism>
<comment type="similarity">
    <text evidence="3">Belongs to the UreF family.</text>
</comment>
<keyword evidence="5" id="KW-1185">Reference proteome</keyword>
<comment type="function">
    <text evidence="3">Required for maturation of urease via the functional incorporation of the urease nickel metallocenter.</text>
</comment>
<dbReference type="HAMAP" id="MF_01385">
    <property type="entry name" value="UreF"/>
    <property type="match status" value="1"/>
</dbReference>
<dbReference type="EMBL" id="CP002018">
    <property type="protein sequence ID" value="AEM40246.1"/>
    <property type="molecule type" value="Genomic_DNA"/>
</dbReference>
<evidence type="ECO:0000313" key="4">
    <source>
        <dbReference type="EMBL" id="AEM40246.1"/>
    </source>
</evidence>
<dbReference type="GO" id="GO:0016151">
    <property type="term" value="F:nickel cation binding"/>
    <property type="evidence" value="ECO:0007669"/>
    <property type="project" value="UniProtKB-UniRule"/>
</dbReference>
<evidence type="ECO:0000313" key="5">
    <source>
        <dbReference type="Proteomes" id="UP000000692"/>
    </source>
</evidence>
<sequence length="211" mass="22472">MTITTEQLLTLTQWLSPAYPVGAFVFSHGLESAIADAQVQDRDSLIAWLSAVLEQGAGRNDAILIGAAYRGDQGAAAYGAALQPARERLLEARSQGAAFAKITRDVRGYDLPDAVFPVVFGWAARQAQLPLVPAAQVYLQAFVTNLVQGAQRLMPLGQTRAQQAIEALSPICAQVALENTGASLQDLGGFALAADIAAMRHEGLQPRLFRS</sequence>
<proteinExistence type="inferred from homology"/>
<dbReference type="PANTHER" id="PTHR33620:SF1">
    <property type="entry name" value="UREASE ACCESSORY PROTEIN F"/>
    <property type="match status" value="1"/>
</dbReference>
<dbReference type="AlphaFoldDB" id="F9Y9Z4"/>
<dbReference type="Gene3D" id="1.10.4190.10">
    <property type="entry name" value="Urease accessory protein UreF"/>
    <property type="match status" value="1"/>
</dbReference>
<dbReference type="KEGG" id="kvl:KVU_0407"/>
<dbReference type="GO" id="GO:0005737">
    <property type="term" value="C:cytoplasm"/>
    <property type="evidence" value="ECO:0007669"/>
    <property type="project" value="UniProtKB-SubCell"/>
</dbReference>
<dbReference type="Proteomes" id="UP000000692">
    <property type="component" value="Chromosome"/>
</dbReference>
<keyword evidence="3" id="KW-0963">Cytoplasm</keyword>
<dbReference type="Pfam" id="PF01730">
    <property type="entry name" value="UreF"/>
    <property type="match status" value="1"/>
</dbReference>
<keyword evidence="2 3" id="KW-0143">Chaperone</keyword>
<dbReference type="eggNOG" id="COG0830">
    <property type="taxonomic scope" value="Bacteria"/>
</dbReference>
<comment type="subcellular location">
    <subcellularLocation>
        <location evidence="3">Cytoplasm</location>
    </subcellularLocation>
</comment>
<evidence type="ECO:0000256" key="3">
    <source>
        <dbReference type="HAMAP-Rule" id="MF_01385"/>
    </source>
</evidence>
<dbReference type="InterPro" id="IPR002639">
    <property type="entry name" value="UreF"/>
</dbReference>
<comment type="subunit">
    <text evidence="3">UreD, UreF and UreG form a complex that acts as a GTP-hydrolysis-dependent molecular chaperone, activating the urease apoprotein by helping to assemble the nickel containing metallocenter of UreC. The UreE protein probably delivers the nickel.</text>
</comment>
<dbReference type="PIRSF" id="PIRSF009467">
    <property type="entry name" value="Ureas_acces_UreF"/>
    <property type="match status" value="1"/>
</dbReference>
<dbReference type="PANTHER" id="PTHR33620">
    <property type="entry name" value="UREASE ACCESSORY PROTEIN F"/>
    <property type="match status" value="1"/>
</dbReference>
<dbReference type="InterPro" id="IPR038277">
    <property type="entry name" value="UreF_sf"/>
</dbReference>